<dbReference type="Gene3D" id="2.90.10.10">
    <property type="entry name" value="Bulb-type lectin domain"/>
    <property type="match status" value="1"/>
</dbReference>
<keyword evidence="4" id="KW-0325">Glycoprotein</keyword>
<comment type="caution">
    <text evidence="8">The sequence shown here is derived from an EMBL/GenBank/DDBJ whole genome shotgun (WGS) entry which is preliminary data.</text>
</comment>
<dbReference type="Pfam" id="PF08276">
    <property type="entry name" value="PAN_2"/>
    <property type="match status" value="1"/>
</dbReference>
<dbReference type="CDD" id="cd00028">
    <property type="entry name" value="B_lectin"/>
    <property type="match status" value="1"/>
</dbReference>
<evidence type="ECO:0000313" key="8">
    <source>
        <dbReference type="EMBL" id="KAJ9182794.1"/>
    </source>
</evidence>
<evidence type="ECO:0000256" key="1">
    <source>
        <dbReference type="ARBA" id="ARBA00003061"/>
    </source>
</evidence>
<dbReference type="PROSITE" id="PS50927">
    <property type="entry name" value="BULB_LECTIN"/>
    <property type="match status" value="1"/>
</dbReference>
<dbReference type="EMBL" id="JARPOI010000004">
    <property type="protein sequence ID" value="KAJ9182794.1"/>
    <property type="molecule type" value="Genomic_DNA"/>
</dbReference>
<dbReference type="InterPro" id="IPR036426">
    <property type="entry name" value="Bulb-type_lectin_dom_sf"/>
</dbReference>
<evidence type="ECO:0000259" key="6">
    <source>
        <dbReference type="PROSITE" id="PS50927"/>
    </source>
</evidence>
<evidence type="ECO:0000256" key="2">
    <source>
        <dbReference type="ARBA" id="ARBA00022729"/>
    </source>
</evidence>
<proteinExistence type="predicted"/>
<evidence type="ECO:0000256" key="4">
    <source>
        <dbReference type="ARBA" id="ARBA00023180"/>
    </source>
</evidence>
<dbReference type="InterPro" id="IPR000858">
    <property type="entry name" value="S_locus_glycoprot_dom"/>
</dbReference>
<dbReference type="InterPro" id="IPR001480">
    <property type="entry name" value="Bulb-type_lectin_dom"/>
</dbReference>
<name>A0ABQ9MR74_HEVBR</name>
<dbReference type="SUPFAM" id="SSF51110">
    <property type="entry name" value="alpha-D-mannose-specific plant lectins"/>
    <property type="match status" value="1"/>
</dbReference>
<keyword evidence="9" id="KW-1185">Reference proteome</keyword>
<feature type="domain" description="Apple" evidence="7">
    <location>
        <begin position="334"/>
        <end position="415"/>
    </location>
</feature>
<accession>A0ABQ9MR74</accession>
<dbReference type="PROSITE" id="PS50948">
    <property type="entry name" value="PAN"/>
    <property type="match status" value="1"/>
</dbReference>
<feature type="chain" id="PRO_5045868762" description="Bulb-type lectin domain-containing protein" evidence="5">
    <location>
        <begin position="21"/>
        <end position="436"/>
    </location>
</feature>
<reference evidence="8" key="1">
    <citation type="journal article" date="2023" name="Plant Biotechnol. J.">
        <title>Chromosome-level wild Hevea brasiliensis genome provides new tools for genomic-assisted breeding and valuable loci to elevate rubber yield.</title>
        <authorList>
            <person name="Cheng H."/>
            <person name="Song X."/>
            <person name="Hu Y."/>
            <person name="Wu T."/>
            <person name="Yang Q."/>
            <person name="An Z."/>
            <person name="Feng S."/>
            <person name="Deng Z."/>
            <person name="Wu W."/>
            <person name="Zeng X."/>
            <person name="Tu M."/>
            <person name="Wang X."/>
            <person name="Huang H."/>
        </authorList>
    </citation>
    <scope>NUCLEOTIDE SEQUENCE</scope>
    <source>
        <strain evidence="8">MT/VB/25A 57/8</strain>
    </source>
</reference>
<dbReference type="SMART" id="SM00108">
    <property type="entry name" value="B_lectin"/>
    <property type="match status" value="1"/>
</dbReference>
<dbReference type="SMART" id="SM00473">
    <property type="entry name" value="PAN_AP"/>
    <property type="match status" value="1"/>
</dbReference>
<dbReference type="PANTHER" id="PTHR32444:SF118">
    <property type="entry name" value="OS09G0551150 PROTEIN"/>
    <property type="match status" value="1"/>
</dbReference>
<evidence type="ECO:0000256" key="3">
    <source>
        <dbReference type="ARBA" id="ARBA00023157"/>
    </source>
</evidence>
<keyword evidence="2 5" id="KW-0732">Signal</keyword>
<dbReference type="PIRSF" id="PIRSF002686">
    <property type="entry name" value="SLG"/>
    <property type="match status" value="1"/>
</dbReference>
<sequence>MEWHLSFFLVFCFSFVFSFACDTITPTQSISDGQTIVSSFQSFELGFFSPGKSQNRYLGIWFKRSPESVVWVANRNNPIIDSTGVLSISKDGNLVLLNQIQSIIWSSNISGVAEDPVAQLLDIGNLVLRNNISVNSGSYLWQSFDYPSDTMLAGMKLGWNLTTGQQLYLTSWKSTDDPSPGNFTYNLDILGLPQLVIYKGSMKWSRTGPLNGIYVGATPNVANMVFNPIMVFNPDEMYYMYRPVSDNIVMLLKLNQSGSLELLIWNNNTAEWKVLYSMPYDTCDIYGRCGGNAICSVSKSPICNCLTGFVPKSQKEWGSLNWTSGCARSAPIDCQSGEFLMLAGVRVPDLLEYSLNESLSLHECKAECSKNCSCTAYANSNASKSSGCLMWFDDLVDIRLVAEVYSGEAIYIRMPPSNTGISILYGITSFISRLYL</sequence>
<gene>
    <name evidence="8" type="ORF">P3X46_006747</name>
</gene>
<protein>
    <recommendedName>
        <fullName evidence="10">Bulb-type lectin domain-containing protein</fullName>
    </recommendedName>
</protein>
<evidence type="ECO:0000256" key="5">
    <source>
        <dbReference type="SAM" id="SignalP"/>
    </source>
</evidence>
<dbReference type="Proteomes" id="UP001174677">
    <property type="component" value="Chromosome 4"/>
</dbReference>
<dbReference type="CDD" id="cd01098">
    <property type="entry name" value="PAN_AP_plant"/>
    <property type="match status" value="1"/>
</dbReference>
<comment type="function">
    <text evidence="1">Involved in sporophytic self-incompatibility system (the inability of flowering plants to achieve self-fertilization).</text>
</comment>
<keyword evidence="3" id="KW-1015">Disulfide bond</keyword>
<dbReference type="PANTHER" id="PTHR32444">
    <property type="entry name" value="BULB-TYPE LECTIN DOMAIN-CONTAINING PROTEIN"/>
    <property type="match status" value="1"/>
</dbReference>
<evidence type="ECO:0000313" key="9">
    <source>
        <dbReference type="Proteomes" id="UP001174677"/>
    </source>
</evidence>
<dbReference type="InterPro" id="IPR003609">
    <property type="entry name" value="Pan_app"/>
</dbReference>
<organism evidence="8 9">
    <name type="scientific">Hevea brasiliensis</name>
    <name type="common">Para rubber tree</name>
    <name type="synonym">Siphonia brasiliensis</name>
    <dbReference type="NCBI Taxonomy" id="3981"/>
    <lineage>
        <taxon>Eukaryota</taxon>
        <taxon>Viridiplantae</taxon>
        <taxon>Streptophyta</taxon>
        <taxon>Embryophyta</taxon>
        <taxon>Tracheophyta</taxon>
        <taxon>Spermatophyta</taxon>
        <taxon>Magnoliopsida</taxon>
        <taxon>eudicotyledons</taxon>
        <taxon>Gunneridae</taxon>
        <taxon>Pentapetalae</taxon>
        <taxon>rosids</taxon>
        <taxon>fabids</taxon>
        <taxon>Malpighiales</taxon>
        <taxon>Euphorbiaceae</taxon>
        <taxon>Crotonoideae</taxon>
        <taxon>Micrandreae</taxon>
        <taxon>Hevea</taxon>
    </lineage>
</organism>
<evidence type="ECO:0008006" key="10">
    <source>
        <dbReference type="Google" id="ProtNLM"/>
    </source>
</evidence>
<evidence type="ECO:0000259" key="7">
    <source>
        <dbReference type="PROSITE" id="PS50948"/>
    </source>
</evidence>
<dbReference type="Pfam" id="PF00954">
    <property type="entry name" value="S_locus_glycop"/>
    <property type="match status" value="1"/>
</dbReference>
<dbReference type="Pfam" id="PF01453">
    <property type="entry name" value="B_lectin"/>
    <property type="match status" value="1"/>
</dbReference>
<feature type="domain" description="Bulb-type lectin" evidence="6">
    <location>
        <begin position="21"/>
        <end position="141"/>
    </location>
</feature>
<dbReference type="InterPro" id="IPR035446">
    <property type="entry name" value="SLSG/EP1"/>
</dbReference>
<feature type="signal peptide" evidence="5">
    <location>
        <begin position="1"/>
        <end position="20"/>
    </location>
</feature>